<feature type="binding site" evidence="7">
    <location>
        <position position="74"/>
    </location>
    <ligand>
        <name>substrate</name>
    </ligand>
</feature>
<dbReference type="PROSITE" id="PS00907">
    <property type="entry name" value="UROD_2"/>
    <property type="match status" value="1"/>
</dbReference>
<dbReference type="SUPFAM" id="SSF51726">
    <property type="entry name" value="UROD/MetE-like"/>
    <property type="match status" value="1"/>
</dbReference>
<dbReference type="InterPro" id="IPR000257">
    <property type="entry name" value="Uroporphyrinogen_deCOase"/>
</dbReference>
<dbReference type="PANTHER" id="PTHR21091:SF169">
    <property type="entry name" value="UROPORPHYRINOGEN DECARBOXYLASE"/>
    <property type="match status" value="1"/>
</dbReference>
<dbReference type="PANTHER" id="PTHR21091">
    <property type="entry name" value="METHYLTETRAHYDROFOLATE:HOMOCYSTEINE METHYLTRANSFERASE RELATED"/>
    <property type="match status" value="1"/>
</dbReference>
<feature type="binding site" evidence="7">
    <location>
        <position position="319"/>
    </location>
    <ligand>
        <name>substrate</name>
    </ligand>
</feature>
<proteinExistence type="inferred from homology"/>
<dbReference type="HAMAP" id="MF_00218">
    <property type="entry name" value="URO_D"/>
    <property type="match status" value="1"/>
</dbReference>
<protein>
    <recommendedName>
        <fullName evidence="3 7">Uroporphyrinogen decarboxylase</fullName>
        <shortName evidence="7">UPD</shortName>
        <shortName evidence="7">URO-D</shortName>
        <ecNumber evidence="3 7">4.1.1.37</ecNumber>
    </recommendedName>
</protein>
<feature type="site" description="Transition state stabilizer" evidence="7">
    <location>
        <position position="74"/>
    </location>
</feature>
<dbReference type="Pfam" id="PF01208">
    <property type="entry name" value="URO-D"/>
    <property type="match status" value="1"/>
</dbReference>
<dbReference type="RefSeq" id="WP_185659054.1">
    <property type="nucleotide sequence ID" value="NZ_CAWPOO010000006.1"/>
</dbReference>
<dbReference type="Gene3D" id="3.20.20.210">
    <property type="match status" value="1"/>
</dbReference>
<sequence>MNSRQRFLAALDCKPLDRPPIWVMRQAGRYLPEYRALKEKYSFLQLAQTPELALEVTMQPLRRFPLDAAILFSDILVIPEAMGQGYHFREKGGIGMDYTLENKDQIEKLSTTAIEEKLNYVAEALKLIKAELDGSKMLLGFGGSPWTLATYMLEGGSSKDFSKVKALFYQDRDTFELLMEKISDALVSYFRMQHAAGAEAIQIFDSWGGIIAGENYEEASLKWIRRIIEKVGSQVPIIIYAKGTTPQIARQAACRPKAIAVDWTIPIEEAAQLVPNDIAIQGNLDPVLLDTNPSIVRSSAQRILTAMSERPGHIFNLGHGIHPTASIENMETLVETVTNWKRPG</sequence>
<dbReference type="GO" id="GO:0006782">
    <property type="term" value="P:protoporphyrinogen IX biosynthetic process"/>
    <property type="evidence" value="ECO:0007669"/>
    <property type="project" value="UniProtKB-UniRule"/>
</dbReference>
<dbReference type="AlphaFoldDB" id="A0A7X1E7I1"/>
<feature type="binding site" evidence="7">
    <location>
        <begin position="25"/>
        <end position="29"/>
    </location>
    <ligand>
        <name>substrate</name>
    </ligand>
</feature>
<comment type="function">
    <text evidence="7">Catalyzes the decarboxylation of four acetate groups of uroporphyrinogen-III to yield coproporphyrinogen-III.</text>
</comment>
<evidence type="ECO:0000256" key="1">
    <source>
        <dbReference type="ARBA" id="ARBA00004804"/>
    </source>
</evidence>
<dbReference type="GO" id="GO:0005829">
    <property type="term" value="C:cytosol"/>
    <property type="evidence" value="ECO:0007669"/>
    <property type="project" value="TreeGrafter"/>
</dbReference>
<keyword evidence="7" id="KW-0963">Cytoplasm</keyword>
<feature type="binding site" evidence="7">
    <location>
        <position position="151"/>
    </location>
    <ligand>
        <name>substrate</name>
    </ligand>
</feature>
<dbReference type="InterPro" id="IPR006361">
    <property type="entry name" value="Uroporphyrinogen_deCO2ase_HemE"/>
</dbReference>
<comment type="caution">
    <text evidence="7">Lacks conserved residue(s) required for the propagation of feature annotation.</text>
</comment>
<dbReference type="EC" id="4.1.1.37" evidence="3 7"/>
<dbReference type="CDD" id="cd00717">
    <property type="entry name" value="URO-D"/>
    <property type="match status" value="1"/>
</dbReference>
<comment type="subunit">
    <text evidence="7">Homodimer.</text>
</comment>
<dbReference type="InterPro" id="IPR038071">
    <property type="entry name" value="UROD/MetE-like_sf"/>
</dbReference>
<evidence type="ECO:0000313" key="12">
    <source>
        <dbReference type="EMBL" id="MBC2605163.1"/>
    </source>
</evidence>
<accession>A0A7X1E7I1</accession>
<comment type="pathway">
    <text evidence="1 7 8">Porphyrin-containing compound metabolism; protoporphyrin-IX biosynthesis; coproporphyrinogen-III from 5-aminolevulinate: step 4/4.</text>
</comment>
<dbReference type="UniPathway" id="UPA00251">
    <property type="reaction ID" value="UER00321"/>
</dbReference>
<dbReference type="NCBIfam" id="TIGR01464">
    <property type="entry name" value="hemE"/>
    <property type="match status" value="1"/>
</dbReference>
<evidence type="ECO:0000259" key="11">
    <source>
        <dbReference type="PROSITE" id="PS00907"/>
    </source>
</evidence>
<keyword evidence="6 7" id="KW-0627">Porphyrin biosynthesis</keyword>
<feature type="domain" description="Uroporphyrinogen decarboxylase (URO-D)" evidence="10">
    <location>
        <begin position="20"/>
        <end position="29"/>
    </location>
</feature>
<keyword evidence="13" id="KW-1185">Reference proteome</keyword>
<gene>
    <name evidence="7" type="primary">hemE</name>
    <name evidence="12" type="ORF">H5P27_03815</name>
</gene>
<keyword evidence="4 7" id="KW-0210">Decarboxylase</keyword>
<dbReference type="EMBL" id="JACHVC010000006">
    <property type="protein sequence ID" value="MBC2605163.1"/>
    <property type="molecule type" value="Genomic_DNA"/>
</dbReference>
<evidence type="ECO:0000259" key="10">
    <source>
        <dbReference type="PROSITE" id="PS00906"/>
    </source>
</evidence>
<evidence type="ECO:0000256" key="4">
    <source>
        <dbReference type="ARBA" id="ARBA00022793"/>
    </source>
</evidence>
<dbReference type="GO" id="GO:0004853">
    <property type="term" value="F:uroporphyrinogen decarboxylase activity"/>
    <property type="evidence" value="ECO:0007669"/>
    <property type="project" value="UniProtKB-UniRule"/>
</dbReference>
<evidence type="ECO:0000256" key="8">
    <source>
        <dbReference type="RuleBase" id="RU000554"/>
    </source>
</evidence>
<dbReference type="PROSITE" id="PS00906">
    <property type="entry name" value="UROD_1"/>
    <property type="match status" value="1"/>
</dbReference>
<comment type="similarity">
    <text evidence="2 7 9">Belongs to the uroporphyrinogen decarboxylase family.</text>
</comment>
<comment type="caution">
    <text evidence="12">The sequence shown here is derived from an EMBL/GenBank/DDBJ whole genome shotgun (WGS) entry which is preliminary data.</text>
</comment>
<feature type="domain" description="Uroporphyrinogen decarboxylase (URO-D)" evidence="11">
    <location>
        <begin position="139"/>
        <end position="155"/>
    </location>
</feature>
<dbReference type="Proteomes" id="UP000526501">
    <property type="component" value="Unassembled WGS sequence"/>
</dbReference>
<name>A0A7X1E7I1_9BACT</name>
<evidence type="ECO:0000256" key="5">
    <source>
        <dbReference type="ARBA" id="ARBA00023239"/>
    </source>
</evidence>
<keyword evidence="5 7" id="KW-0456">Lyase</keyword>
<evidence type="ECO:0000313" key="13">
    <source>
        <dbReference type="Proteomes" id="UP000526501"/>
    </source>
</evidence>
<evidence type="ECO:0000256" key="2">
    <source>
        <dbReference type="ARBA" id="ARBA00009935"/>
    </source>
</evidence>
<feature type="binding site" evidence="7">
    <location>
        <position position="206"/>
    </location>
    <ligand>
        <name>substrate</name>
    </ligand>
</feature>
<evidence type="ECO:0000256" key="6">
    <source>
        <dbReference type="ARBA" id="ARBA00023244"/>
    </source>
</evidence>
<comment type="subcellular location">
    <subcellularLocation>
        <location evidence="7">Cytoplasm</location>
    </subcellularLocation>
</comment>
<reference evidence="12 13" key="1">
    <citation type="submission" date="2020-07" db="EMBL/GenBank/DDBJ databases">
        <authorList>
            <person name="Feng X."/>
        </authorList>
    </citation>
    <scope>NUCLEOTIDE SEQUENCE [LARGE SCALE GENOMIC DNA]</scope>
    <source>
        <strain evidence="12 13">JCM23202</strain>
    </source>
</reference>
<evidence type="ECO:0000256" key="3">
    <source>
        <dbReference type="ARBA" id="ARBA00012288"/>
    </source>
</evidence>
<evidence type="ECO:0000256" key="9">
    <source>
        <dbReference type="RuleBase" id="RU004169"/>
    </source>
</evidence>
<organism evidence="12 13">
    <name type="scientific">Pelagicoccus albus</name>
    <dbReference type="NCBI Taxonomy" id="415222"/>
    <lineage>
        <taxon>Bacteria</taxon>
        <taxon>Pseudomonadati</taxon>
        <taxon>Verrucomicrobiota</taxon>
        <taxon>Opitutia</taxon>
        <taxon>Puniceicoccales</taxon>
        <taxon>Pelagicoccaceae</taxon>
        <taxon>Pelagicoccus</taxon>
    </lineage>
</organism>
<comment type="catalytic activity">
    <reaction evidence="7 8">
        <text>uroporphyrinogen III + 4 H(+) = coproporphyrinogen III + 4 CO2</text>
        <dbReference type="Rhea" id="RHEA:19865"/>
        <dbReference type="ChEBI" id="CHEBI:15378"/>
        <dbReference type="ChEBI" id="CHEBI:16526"/>
        <dbReference type="ChEBI" id="CHEBI:57308"/>
        <dbReference type="ChEBI" id="CHEBI:57309"/>
        <dbReference type="EC" id="4.1.1.37"/>
    </reaction>
</comment>
<evidence type="ECO:0000256" key="7">
    <source>
        <dbReference type="HAMAP-Rule" id="MF_00218"/>
    </source>
</evidence>